<feature type="transmembrane region" description="Helical" evidence="1">
    <location>
        <begin position="21"/>
        <end position="42"/>
    </location>
</feature>
<keyword evidence="1" id="KW-1133">Transmembrane helix</keyword>
<evidence type="ECO:0000256" key="1">
    <source>
        <dbReference type="SAM" id="Phobius"/>
    </source>
</evidence>
<feature type="transmembrane region" description="Helical" evidence="1">
    <location>
        <begin position="100"/>
        <end position="120"/>
    </location>
</feature>
<organism evidence="2 3">
    <name type="scientific">Actinomycetospora chibensis</name>
    <dbReference type="NCBI Taxonomy" id="663606"/>
    <lineage>
        <taxon>Bacteria</taxon>
        <taxon>Bacillati</taxon>
        <taxon>Actinomycetota</taxon>
        <taxon>Actinomycetes</taxon>
        <taxon>Pseudonocardiales</taxon>
        <taxon>Pseudonocardiaceae</taxon>
        <taxon>Actinomycetospora</taxon>
    </lineage>
</organism>
<evidence type="ECO:0000313" key="3">
    <source>
        <dbReference type="Proteomes" id="UP001595909"/>
    </source>
</evidence>
<evidence type="ECO:0000313" key="2">
    <source>
        <dbReference type="EMBL" id="MFC4831278.1"/>
    </source>
</evidence>
<protein>
    <submittedName>
        <fullName evidence="2">DUF2182 domain-containing protein</fullName>
    </submittedName>
</protein>
<sequence>MTLGNRSERAADEGPRPALAAAGARLGLVVALLVVAAVAWWWSAEQMRGMDSGPWTALGGLGWFVLLWVVMMAAMMFPSVAPTVALYTRMTKTRTPVAPSAFTGGYLLTWTVAGAIAWGVGAASSRVGGDALAWDSGGRALAGAALIFAGIYELTPLKSVCLTRCRSPLGFLLGSWRDGSLGGLRMGVRLGAWCLGCCWALMLALFALGVMSIVWMAFVAVLIAIEKLAPWRSLVTYGTAALLVVLGIVVLVAPTAVPGLTIPGMRDMVMM</sequence>
<dbReference type="InterPro" id="IPR018688">
    <property type="entry name" value="PpoB2-like"/>
</dbReference>
<gene>
    <name evidence="2" type="ORF">ACFPEL_02540</name>
</gene>
<reference evidence="3" key="1">
    <citation type="journal article" date="2019" name="Int. J. Syst. Evol. Microbiol.">
        <title>The Global Catalogue of Microorganisms (GCM) 10K type strain sequencing project: providing services to taxonomists for standard genome sequencing and annotation.</title>
        <authorList>
            <consortium name="The Broad Institute Genomics Platform"/>
            <consortium name="The Broad Institute Genome Sequencing Center for Infectious Disease"/>
            <person name="Wu L."/>
            <person name="Ma J."/>
        </authorList>
    </citation>
    <scope>NUCLEOTIDE SEQUENCE [LARGE SCALE GENOMIC DNA]</scope>
    <source>
        <strain evidence="3">CCUG 50347</strain>
    </source>
</reference>
<name>A0ABV9RBZ2_9PSEU</name>
<feature type="transmembrane region" description="Helical" evidence="1">
    <location>
        <begin position="237"/>
        <end position="262"/>
    </location>
</feature>
<feature type="transmembrane region" description="Helical" evidence="1">
    <location>
        <begin position="192"/>
        <end position="225"/>
    </location>
</feature>
<dbReference type="Proteomes" id="UP001595909">
    <property type="component" value="Unassembled WGS sequence"/>
</dbReference>
<proteinExistence type="predicted"/>
<keyword evidence="1" id="KW-0812">Transmembrane</keyword>
<comment type="caution">
    <text evidence="2">The sequence shown here is derived from an EMBL/GenBank/DDBJ whole genome shotgun (WGS) entry which is preliminary data.</text>
</comment>
<dbReference type="Pfam" id="PF09948">
    <property type="entry name" value="PpoB2"/>
    <property type="match status" value="1"/>
</dbReference>
<dbReference type="RefSeq" id="WP_274186889.1">
    <property type="nucleotide sequence ID" value="NZ_BAABHN010000003.1"/>
</dbReference>
<accession>A0ABV9RBZ2</accession>
<feature type="transmembrane region" description="Helical" evidence="1">
    <location>
        <begin position="140"/>
        <end position="157"/>
    </location>
</feature>
<dbReference type="EMBL" id="JBHSIM010000003">
    <property type="protein sequence ID" value="MFC4831278.1"/>
    <property type="molecule type" value="Genomic_DNA"/>
</dbReference>
<feature type="transmembrane region" description="Helical" evidence="1">
    <location>
        <begin position="62"/>
        <end position="88"/>
    </location>
</feature>
<keyword evidence="1" id="KW-0472">Membrane</keyword>
<keyword evidence="3" id="KW-1185">Reference proteome</keyword>